<evidence type="ECO:0000313" key="2">
    <source>
        <dbReference type="Proteomes" id="UP000011185"/>
    </source>
</evidence>
<name>L7JSQ7_TRAHO</name>
<reference evidence="1 2" key="1">
    <citation type="journal article" date="2012" name="PLoS Pathog.">
        <title>The genome of the obligate intracellular parasite Trachipleistophora hominis: new insights into microsporidian genome dynamics and reductive evolution.</title>
        <authorList>
            <person name="Heinz E."/>
            <person name="Williams T.A."/>
            <person name="Nakjang S."/>
            <person name="Noel C.J."/>
            <person name="Swan D.C."/>
            <person name="Goldberg A.V."/>
            <person name="Harris S.R."/>
            <person name="Weinmaier T."/>
            <person name="Markert S."/>
            <person name="Becher D."/>
            <person name="Bernhardt J."/>
            <person name="Dagan T."/>
            <person name="Hacker C."/>
            <person name="Lucocq J.M."/>
            <person name="Schweder T."/>
            <person name="Rattei T."/>
            <person name="Hall N."/>
            <person name="Hirt R.P."/>
            <person name="Embley T.M."/>
        </authorList>
    </citation>
    <scope>NUCLEOTIDE SEQUENCE [LARGE SCALE GENOMIC DNA]</scope>
</reference>
<protein>
    <submittedName>
        <fullName evidence="1">Uncharacterized protein</fullName>
    </submittedName>
</protein>
<dbReference type="EMBL" id="JH994037">
    <property type="protein sequence ID" value="ELQ74513.1"/>
    <property type="molecule type" value="Genomic_DNA"/>
</dbReference>
<keyword evidence="2" id="KW-1185">Reference proteome</keyword>
<dbReference type="AlphaFoldDB" id="L7JSQ7"/>
<organism evidence="1 2">
    <name type="scientific">Trachipleistophora hominis</name>
    <name type="common">Microsporidian parasite</name>
    <dbReference type="NCBI Taxonomy" id="72359"/>
    <lineage>
        <taxon>Eukaryota</taxon>
        <taxon>Fungi</taxon>
        <taxon>Fungi incertae sedis</taxon>
        <taxon>Microsporidia</taxon>
        <taxon>Pleistophoridae</taxon>
        <taxon>Trachipleistophora</taxon>
    </lineage>
</organism>
<dbReference type="Proteomes" id="UP000011185">
    <property type="component" value="Unassembled WGS sequence"/>
</dbReference>
<dbReference type="VEuPathDB" id="MicrosporidiaDB:THOM_2557"/>
<evidence type="ECO:0000313" key="1">
    <source>
        <dbReference type="EMBL" id="ELQ74513.1"/>
    </source>
</evidence>
<proteinExistence type="predicted"/>
<gene>
    <name evidence="1" type="ORF">THOM_2557</name>
</gene>
<dbReference type="InParanoid" id="L7JSQ7"/>
<sequence length="54" mass="6317">MVQSIQEIENGCLVNANSELHYFVVDQFLSPDHVTIQRIVREIKKLEKEQDFNA</sequence>
<accession>L7JSQ7</accession>
<dbReference type="HOGENOM" id="CLU_3052059_0_0_1"/>